<evidence type="ECO:0000256" key="5">
    <source>
        <dbReference type="ARBA" id="ARBA00022723"/>
    </source>
</evidence>
<dbReference type="EMBL" id="MU157836">
    <property type="protein sequence ID" value="KAF9531183.1"/>
    <property type="molecule type" value="Genomic_DNA"/>
</dbReference>
<dbReference type="PANTHER" id="PTHR46300:SF7">
    <property type="entry name" value="P450, PUTATIVE (EUROFUNG)-RELATED"/>
    <property type="match status" value="1"/>
</dbReference>
<comment type="similarity">
    <text evidence="3">Belongs to the cytochrome P450 family.</text>
</comment>
<dbReference type="InterPro" id="IPR002401">
    <property type="entry name" value="Cyt_P450_E_grp-I"/>
</dbReference>
<dbReference type="InterPro" id="IPR001128">
    <property type="entry name" value="Cyt_P450"/>
</dbReference>
<evidence type="ECO:0000256" key="1">
    <source>
        <dbReference type="ARBA" id="ARBA00001971"/>
    </source>
</evidence>
<dbReference type="AlphaFoldDB" id="A0A9P6JSR0"/>
<gene>
    <name evidence="10" type="ORF">CPB83DRAFT_787221</name>
</gene>
<evidence type="ECO:0000256" key="9">
    <source>
        <dbReference type="PIRSR" id="PIRSR602401-1"/>
    </source>
</evidence>
<evidence type="ECO:0000313" key="11">
    <source>
        <dbReference type="Proteomes" id="UP000807306"/>
    </source>
</evidence>
<keyword evidence="5 9" id="KW-0479">Metal-binding</keyword>
<proteinExistence type="inferred from homology"/>
<dbReference type="Gene3D" id="1.10.630.10">
    <property type="entry name" value="Cytochrome P450"/>
    <property type="match status" value="1"/>
</dbReference>
<dbReference type="SUPFAM" id="SSF48264">
    <property type="entry name" value="Cytochrome P450"/>
    <property type="match status" value="1"/>
</dbReference>
<keyword evidence="7 9" id="KW-0408">Iron</keyword>
<reference evidence="10" key="1">
    <citation type="submission" date="2020-11" db="EMBL/GenBank/DDBJ databases">
        <authorList>
            <consortium name="DOE Joint Genome Institute"/>
            <person name="Ahrendt S."/>
            <person name="Riley R."/>
            <person name="Andreopoulos W."/>
            <person name="Labutti K."/>
            <person name="Pangilinan J."/>
            <person name="Ruiz-Duenas F.J."/>
            <person name="Barrasa J.M."/>
            <person name="Sanchez-Garcia M."/>
            <person name="Camarero S."/>
            <person name="Miyauchi S."/>
            <person name="Serrano A."/>
            <person name="Linde D."/>
            <person name="Babiker R."/>
            <person name="Drula E."/>
            <person name="Ayuso-Fernandez I."/>
            <person name="Pacheco R."/>
            <person name="Padilla G."/>
            <person name="Ferreira P."/>
            <person name="Barriuso J."/>
            <person name="Kellner H."/>
            <person name="Castanera R."/>
            <person name="Alfaro M."/>
            <person name="Ramirez L."/>
            <person name="Pisabarro A.G."/>
            <person name="Kuo A."/>
            <person name="Tritt A."/>
            <person name="Lipzen A."/>
            <person name="He G."/>
            <person name="Yan M."/>
            <person name="Ng V."/>
            <person name="Cullen D."/>
            <person name="Martin F."/>
            <person name="Rosso M.-N."/>
            <person name="Henrissat B."/>
            <person name="Hibbett D."/>
            <person name="Martinez A.T."/>
            <person name="Grigoriev I.V."/>
        </authorList>
    </citation>
    <scope>NUCLEOTIDE SEQUENCE</scope>
    <source>
        <strain evidence="10">CBS 506.95</strain>
    </source>
</reference>
<feature type="binding site" description="axial binding residue" evidence="9">
    <location>
        <position position="434"/>
    </location>
    <ligand>
        <name>heme</name>
        <dbReference type="ChEBI" id="CHEBI:30413"/>
    </ligand>
    <ligandPart>
        <name>Fe</name>
        <dbReference type="ChEBI" id="CHEBI:18248"/>
    </ligandPart>
</feature>
<comment type="caution">
    <text evidence="10">The sequence shown here is derived from an EMBL/GenBank/DDBJ whole genome shotgun (WGS) entry which is preliminary data.</text>
</comment>
<evidence type="ECO:0000256" key="6">
    <source>
        <dbReference type="ARBA" id="ARBA00023002"/>
    </source>
</evidence>
<dbReference type="GO" id="GO:0005506">
    <property type="term" value="F:iron ion binding"/>
    <property type="evidence" value="ECO:0007669"/>
    <property type="project" value="InterPro"/>
</dbReference>
<name>A0A9P6JSR0_9AGAR</name>
<protein>
    <submittedName>
        <fullName evidence="10">Cytochrome P450</fullName>
    </submittedName>
</protein>
<accession>A0A9P6JSR0</accession>
<keyword evidence="6" id="KW-0560">Oxidoreductase</keyword>
<evidence type="ECO:0000256" key="4">
    <source>
        <dbReference type="ARBA" id="ARBA00022617"/>
    </source>
</evidence>
<evidence type="ECO:0000313" key="10">
    <source>
        <dbReference type="EMBL" id="KAF9531183.1"/>
    </source>
</evidence>
<evidence type="ECO:0000256" key="8">
    <source>
        <dbReference type="ARBA" id="ARBA00023033"/>
    </source>
</evidence>
<dbReference type="PRINTS" id="PR00463">
    <property type="entry name" value="EP450I"/>
</dbReference>
<comment type="cofactor">
    <cofactor evidence="1 9">
        <name>heme</name>
        <dbReference type="ChEBI" id="CHEBI:30413"/>
    </cofactor>
</comment>
<evidence type="ECO:0000256" key="2">
    <source>
        <dbReference type="ARBA" id="ARBA00005179"/>
    </source>
</evidence>
<dbReference type="GO" id="GO:0020037">
    <property type="term" value="F:heme binding"/>
    <property type="evidence" value="ECO:0007669"/>
    <property type="project" value="InterPro"/>
</dbReference>
<evidence type="ECO:0000256" key="3">
    <source>
        <dbReference type="ARBA" id="ARBA00010617"/>
    </source>
</evidence>
<dbReference type="CDD" id="cd11065">
    <property type="entry name" value="CYP64-like"/>
    <property type="match status" value="1"/>
</dbReference>
<keyword evidence="4 9" id="KW-0349">Heme</keyword>
<evidence type="ECO:0000256" key="7">
    <source>
        <dbReference type="ARBA" id="ARBA00023004"/>
    </source>
</evidence>
<comment type="pathway">
    <text evidence="2">Secondary metabolite biosynthesis.</text>
</comment>
<dbReference type="InterPro" id="IPR036396">
    <property type="entry name" value="Cyt_P450_sf"/>
</dbReference>
<dbReference type="GO" id="GO:0016705">
    <property type="term" value="F:oxidoreductase activity, acting on paired donors, with incorporation or reduction of molecular oxygen"/>
    <property type="evidence" value="ECO:0007669"/>
    <property type="project" value="InterPro"/>
</dbReference>
<dbReference type="PANTHER" id="PTHR46300">
    <property type="entry name" value="P450, PUTATIVE (EUROFUNG)-RELATED-RELATED"/>
    <property type="match status" value="1"/>
</dbReference>
<sequence>MGILAYSLGALLFLGFLRLLRGRRHLPYPPGPPKKFFFENASDFPRKALGQVFTQWGRMYNSDILHACAFGRHLIVINNRDIAEDLFERRASLYNDRPWVAILPLLGWEFNISFLAYGETWRQHRRVCQQYFHPEAAMQYYPIQLERTRQFLNSMLQTPEKAFDHSKQLSVSITLKMMYGYTPKSLNDPVVNAADESTALGLSLIVFGSYITFLPILRFVPAWVPGTYAVNAAKKVKQLTQDMQRLPMEGLENSLRDGIPVTQSLMNDFLEKKATSGATEEEEKIFNNVAWTTYGAASDTTIAATESLFYLIVLHPGVQRRAQEEIDRVVGKDRLPDFNDRPSLPYIEAIYRELMRHSPPLPTGVPHALMEDDTYNGYFLPKGASVMSNIWAMTRDAEIYPDPDAFKPERFLNKDGKLNDDSRILAYGFGRRVCVGKAVASSTMWLTIVSLLACFDFTKARDEFGNEIEVNDEYDDSNPSIRHKKPFRFAAKVRSDQARRLIEENIVN</sequence>
<dbReference type="OrthoDB" id="2789670at2759"/>
<keyword evidence="11" id="KW-1185">Reference proteome</keyword>
<dbReference type="Proteomes" id="UP000807306">
    <property type="component" value="Unassembled WGS sequence"/>
</dbReference>
<organism evidence="10 11">
    <name type="scientific">Crepidotus variabilis</name>
    <dbReference type="NCBI Taxonomy" id="179855"/>
    <lineage>
        <taxon>Eukaryota</taxon>
        <taxon>Fungi</taxon>
        <taxon>Dikarya</taxon>
        <taxon>Basidiomycota</taxon>
        <taxon>Agaricomycotina</taxon>
        <taxon>Agaricomycetes</taxon>
        <taxon>Agaricomycetidae</taxon>
        <taxon>Agaricales</taxon>
        <taxon>Agaricineae</taxon>
        <taxon>Crepidotaceae</taxon>
        <taxon>Crepidotus</taxon>
    </lineage>
</organism>
<dbReference type="InterPro" id="IPR050364">
    <property type="entry name" value="Cytochrome_P450_fung"/>
</dbReference>
<dbReference type="GO" id="GO:0004497">
    <property type="term" value="F:monooxygenase activity"/>
    <property type="evidence" value="ECO:0007669"/>
    <property type="project" value="UniProtKB-KW"/>
</dbReference>
<keyword evidence="8" id="KW-0503">Monooxygenase</keyword>
<dbReference type="Pfam" id="PF00067">
    <property type="entry name" value="p450"/>
    <property type="match status" value="1"/>
</dbReference>